<dbReference type="SUPFAM" id="SSF49854">
    <property type="entry name" value="Spermadhesin, CUB domain"/>
    <property type="match status" value="1"/>
</dbReference>
<feature type="binding site" evidence="13">
    <location>
        <position position="185"/>
    </location>
    <ligand>
        <name>Zn(2+)</name>
        <dbReference type="ChEBI" id="CHEBI:29105"/>
        <note>catalytic</note>
    </ligand>
</feature>
<keyword evidence="11" id="KW-0325">Glycoprotein</keyword>
<evidence type="ECO:0000256" key="13">
    <source>
        <dbReference type="PROSITE-ProRule" id="PRU01211"/>
    </source>
</evidence>
<keyword evidence="9 13" id="KW-0482">Metalloprotease</keyword>
<comment type="subcellular location">
    <subcellularLocation>
        <location evidence="1">Secreted</location>
    </subcellularLocation>
</comment>
<feature type="domain" description="Peptidase M12A" evidence="16">
    <location>
        <begin position="110"/>
        <end position="286"/>
    </location>
</feature>
<evidence type="ECO:0000259" key="15">
    <source>
        <dbReference type="PROSITE" id="PS01180"/>
    </source>
</evidence>
<comment type="caution">
    <text evidence="17">The sequence shown here is derived from an EMBL/GenBank/DDBJ whole genome shotgun (WGS) entry which is preliminary data.</text>
</comment>
<evidence type="ECO:0000256" key="5">
    <source>
        <dbReference type="ARBA" id="ARBA00022723"/>
    </source>
</evidence>
<dbReference type="Proteomes" id="UP001432322">
    <property type="component" value="Unassembled WGS sequence"/>
</dbReference>
<evidence type="ECO:0000256" key="11">
    <source>
        <dbReference type="ARBA" id="ARBA00023180"/>
    </source>
</evidence>
<proteinExistence type="predicted"/>
<dbReference type="PROSITE" id="PS01180">
    <property type="entry name" value="CUB"/>
    <property type="match status" value="1"/>
</dbReference>
<keyword evidence="5 13" id="KW-0479">Metal-binding</keyword>
<dbReference type="PROSITE" id="PS51864">
    <property type="entry name" value="ASTACIN"/>
    <property type="match status" value="1"/>
</dbReference>
<comment type="caution">
    <text evidence="12">Lacks conserved residue(s) required for the propagation of feature annotation.</text>
</comment>
<dbReference type="GO" id="GO:0004222">
    <property type="term" value="F:metalloendopeptidase activity"/>
    <property type="evidence" value="ECO:0007669"/>
    <property type="project" value="UniProtKB-UniRule"/>
</dbReference>
<dbReference type="PANTHER" id="PTHR10127:SF891">
    <property type="entry name" value="ZINC METALLOPROTEINASE NAS-29"/>
    <property type="match status" value="1"/>
</dbReference>
<gene>
    <name evidence="17" type="ORF">PFISCL1PPCAC_16637</name>
</gene>
<dbReference type="GO" id="GO:0018996">
    <property type="term" value="P:molting cycle, collagen and cuticulin-based cuticle"/>
    <property type="evidence" value="ECO:0007669"/>
    <property type="project" value="InterPro"/>
</dbReference>
<accession>A0AAV5W0I5</accession>
<feature type="active site" evidence="13">
    <location>
        <position position="182"/>
    </location>
</feature>
<dbReference type="Pfam" id="PF00431">
    <property type="entry name" value="CUB"/>
    <property type="match status" value="1"/>
</dbReference>
<sequence length="444" mass="51011">SLSEYTRLFDTLSLIVNDEYKNNIIAHSEEETRLDEEIQFTNETLNIAHVNRNESSSDILFQGDIRISVKHLEKIVESLVEGENEGSGEIELDEFEGSGESDEFIRRKREVIKGFDVKWTDGIPYSFHPFLSLKARLLIQEAIDFWQKETCVEFRPRIFETQYLFFMAADGCWSTYGIISHEIGHALGLFHEQSRYDRDIHVNLDPLRVQLGYIFQFSKIPSTQLATHGLPYDVGSIMHYAPNEFSAVSYLPALRSRDPFLQHSMGQLGGPSFLDIAILNVHYNCKMRCPSKIHCSNKGYQDARDCTKCKCPSGYGGKDCRDVETPSILQCGGQLNATLSLRQLTVNIKPNLLRKSERRCIYHIVAPRNAEKVEITVMELDTTCQYGCWKEGIEIKTQKDARPTGYRICCNRQLNTTMISTNRRVPVMVYSRGKTSRIILHYRY</sequence>
<protein>
    <recommendedName>
        <fullName evidence="14">Metalloendopeptidase</fullName>
        <ecNumber evidence="14">3.4.24.-</ecNumber>
    </recommendedName>
</protein>
<evidence type="ECO:0000313" key="18">
    <source>
        <dbReference type="Proteomes" id="UP001432322"/>
    </source>
</evidence>
<comment type="cofactor">
    <cofactor evidence="13 14">
        <name>Zn(2+)</name>
        <dbReference type="ChEBI" id="CHEBI:29105"/>
    </cofactor>
    <text evidence="13 14">Binds 1 zinc ion per subunit.</text>
</comment>
<evidence type="ECO:0000256" key="7">
    <source>
        <dbReference type="ARBA" id="ARBA00022801"/>
    </source>
</evidence>
<evidence type="ECO:0000313" key="17">
    <source>
        <dbReference type="EMBL" id="GMT25340.1"/>
    </source>
</evidence>
<keyword evidence="3" id="KW-0245">EGF-like domain</keyword>
<feature type="domain" description="CUB" evidence="15">
    <location>
        <begin position="331"/>
        <end position="444"/>
    </location>
</feature>
<feature type="non-terminal residue" evidence="17">
    <location>
        <position position="1"/>
    </location>
</feature>
<feature type="binding site" evidence="13">
    <location>
        <position position="191"/>
    </location>
    <ligand>
        <name>Zn(2+)</name>
        <dbReference type="ChEBI" id="CHEBI:29105"/>
        <note>catalytic</note>
    </ligand>
</feature>
<keyword evidence="8 13" id="KW-0862">Zinc</keyword>
<dbReference type="EMBL" id="BTSY01000004">
    <property type="protein sequence ID" value="GMT25340.1"/>
    <property type="molecule type" value="Genomic_DNA"/>
</dbReference>
<evidence type="ECO:0000256" key="2">
    <source>
        <dbReference type="ARBA" id="ARBA00022525"/>
    </source>
</evidence>
<evidence type="ECO:0000256" key="8">
    <source>
        <dbReference type="ARBA" id="ARBA00022833"/>
    </source>
</evidence>
<evidence type="ECO:0000256" key="14">
    <source>
        <dbReference type="RuleBase" id="RU361183"/>
    </source>
</evidence>
<evidence type="ECO:0000256" key="12">
    <source>
        <dbReference type="PROSITE-ProRule" id="PRU00059"/>
    </source>
</evidence>
<dbReference type="InterPro" id="IPR035914">
    <property type="entry name" value="Sperma_CUB_dom_sf"/>
</dbReference>
<evidence type="ECO:0000256" key="9">
    <source>
        <dbReference type="ARBA" id="ARBA00023049"/>
    </source>
</evidence>
<dbReference type="InterPro" id="IPR024079">
    <property type="entry name" value="MetalloPept_cat_dom_sf"/>
</dbReference>
<dbReference type="AlphaFoldDB" id="A0AAV5W0I5"/>
<keyword evidence="10" id="KW-1015">Disulfide bond</keyword>
<organism evidence="17 18">
    <name type="scientific">Pristionchus fissidentatus</name>
    <dbReference type="NCBI Taxonomy" id="1538716"/>
    <lineage>
        <taxon>Eukaryota</taxon>
        <taxon>Metazoa</taxon>
        <taxon>Ecdysozoa</taxon>
        <taxon>Nematoda</taxon>
        <taxon>Chromadorea</taxon>
        <taxon>Rhabditida</taxon>
        <taxon>Rhabditina</taxon>
        <taxon>Diplogasteromorpha</taxon>
        <taxon>Diplogasteroidea</taxon>
        <taxon>Neodiplogasteridae</taxon>
        <taxon>Pristionchus</taxon>
    </lineage>
</organism>
<dbReference type="GO" id="GO:0008270">
    <property type="term" value="F:zinc ion binding"/>
    <property type="evidence" value="ECO:0007669"/>
    <property type="project" value="UniProtKB-UniRule"/>
</dbReference>
<evidence type="ECO:0000256" key="10">
    <source>
        <dbReference type="ARBA" id="ARBA00023157"/>
    </source>
</evidence>
<feature type="binding site" evidence="13">
    <location>
        <position position="181"/>
    </location>
    <ligand>
        <name>Zn(2+)</name>
        <dbReference type="ChEBI" id="CHEBI:29105"/>
        <note>catalytic</note>
    </ligand>
</feature>
<dbReference type="InterPro" id="IPR000859">
    <property type="entry name" value="CUB_dom"/>
</dbReference>
<evidence type="ECO:0000256" key="4">
    <source>
        <dbReference type="ARBA" id="ARBA00022670"/>
    </source>
</evidence>
<dbReference type="InterPro" id="IPR017050">
    <property type="entry name" value="Metallopeptidase_nem"/>
</dbReference>
<dbReference type="InterPro" id="IPR001506">
    <property type="entry name" value="Peptidase_M12A"/>
</dbReference>
<keyword evidence="2" id="KW-0964">Secreted</keyword>
<keyword evidence="4 13" id="KW-0645">Protease</keyword>
<dbReference type="PRINTS" id="PR00480">
    <property type="entry name" value="ASTACIN"/>
</dbReference>
<dbReference type="EC" id="3.4.24.-" evidence="14"/>
<dbReference type="SMART" id="SM00042">
    <property type="entry name" value="CUB"/>
    <property type="match status" value="1"/>
</dbReference>
<dbReference type="SUPFAM" id="SSF55486">
    <property type="entry name" value="Metalloproteases ('zincins'), catalytic domain"/>
    <property type="match status" value="1"/>
</dbReference>
<evidence type="ECO:0000256" key="6">
    <source>
        <dbReference type="ARBA" id="ARBA00022729"/>
    </source>
</evidence>
<dbReference type="GO" id="GO:0005576">
    <property type="term" value="C:extracellular region"/>
    <property type="evidence" value="ECO:0007669"/>
    <property type="project" value="UniProtKB-SubCell"/>
</dbReference>
<dbReference type="Gene3D" id="3.40.390.10">
    <property type="entry name" value="Collagenase (Catalytic Domain)"/>
    <property type="match status" value="2"/>
</dbReference>
<dbReference type="CDD" id="cd04280">
    <property type="entry name" value="ZnMc_astacin_like"/>
    <property type="match status" value="1"/>
</dbReference>
<dbReference type="InterPro" id="IPR006026">
    <property type="entry name" value="Peptidase_Metallo"/>
</dbReference>
<evidence type="ECO:0000256" key="3">
    <source>
        <dbReference type="ARBA" id="ARBA00022536"/>
    </source>
</evidence>
<evidence type="ECO:0000256" key="1">
    <source>
        <dbReference type="ARBA" id="ARBA00004613"/>
    </source>
</evidence>
<dbReference type="PANTHER" id="PTHR10127">
    <property type="entry name" value="DISCOIDIN, CUB, EGF, LAMININ , AND ZINC METALLOPROTEASE DOMAIN CONTAINING"/>
    <property type="match status" value="1"/>
</dbReference>
<dbReference type="GO" id="GO:0006508">
    <property type="term" value="P:proteolysis"/>
    <property type="evidence" value="ECO:0007669"/>
    <property type="project" value="UniProtKB-KW"/>
</dbReference>
<keyword evidence="18" id="KW-1185">Reference proteome</keyword>
<dbReference type="Pfam" id="PF01400">
    <property type="entry name" value="Astacin"/>
    <property type="match status" value="1"/>
</dbReference>
<evidence type="ECO:0000259" key="16">
    <source>
        <dbReference type="PROSITE" id="PS51864"/>
    </source>
</evidence>
<keyword evidence="7 13" id="KW-0378">Hydrolase</keyword>
<name>A0AAV5W0I5_9BILA</name>
<dbReference type="PIRSF" id="PIRSF036365">
    <property type="entry name" value="Astacin_nematoda"/>
    <property type="match status" value="1"/>
</dbReference>
<dbReference type="SMART" id="SM00235">
    <property type="entry name" value="ZnMc"/>
    <property type="match status" value="1"/>
</dbReference>
<reference evidence="17" key="1">
    <citation type="submission" date="2023-10" db="EMBL/GenBank/DDBJ databases">
        <title>Genome assembly of Pristionchus species.</title>
        <authorList>
            <person name="Yoshida K."/>
            <person name="Sommer R.J."/>
        </authorList>
    </citation>
    <scope>NUCLEOTIDE SEQUENCE</scope>
    <source>
        <strain evidence="17">RS5133</strain>
    </source>
</reference>
<dbReference type="InterPro" id="IPR034035">
    <property type="entry name" value="Astacin-like_dom"/>
</dbReference>
<keyword evidence="6" id="KW-0732">Signal</keyword>
<feature type="non-terminal residue" evidence="17">
    <location>
        <position position="444"/>
    </location>
</feature>
<dbReference type="Gene3D" id="2.60.120.290">
    <property type="entry name" value="Spermadhesin, CUB domain"/>
    <property type="match status" value="1"/>
</dbReference>